<dbReference type="NCBIfam" id="TIGR00035">
    <property type="entry name" value="asp_race"/>
    <property type="match status" value="1"/>
</dbReference>
<name>A0A2T4U4F8_9BACI</name>
<dbReference type="OrthoDB" id="9803739at2"/>
<evidence type="ECO:0000256" key="2">
    <source>
        <dbReference type="ARBA" id="ARBA00023235"/>
    </source>
</evidence>
<dbReference type="RefSeq" id="WP_107585503.1">
    <property type="nucleotide sequence ID" value="NZ_PZJJ01000021.1"/>
</dbReference>
<keyword evidence="2" id="KW-0413">Isomerase</keyword>
<dbReference type="EMBL" id="PZJJ01000021">
    <property type="protein sequence ID" value="PTL38274.1"/>
    <property type="molecule type" value="Genomic_DNA"/>
</dbReference>
<evidence type="ECO:0000313" key="3">
    <source>
        <dbReference type="EMBL" id="PTL38274.1"/>
    </source>
</evidence>
<dbReference type="Proteomes" id="UP000240509">
    <property type="component" value="Unassembled WGS sequence"/>
</dbReference>
<dbReference type="Gene3D" id="3.40.50.1860">
    <property type="match status" value="2"/>
</dbReference>
<dbReference type="GO" id="GO:0047661">
    <property type="term" value="F:amino-acid racemase activity"/>
    <property type="evidence" value="ECO:0007669"/>
    <property type="project" value="InterPro"/>
</dbReference>
<proteinExistence type="inferred from homology"/>
<dbReference type="PANTHER" id="PTHR21198">
    <property type="entry name" value="GLUTAMATE RACEMASE"/>
    <property type="match status" value="1"/>
</dbReference>
<keyword evidence="4" id="KW-1185">Reference proteome</keyword>
<comment type="similarity">
    <text evidence="1">Belongs to the aspartate/glutamate racemases family.</text>
</comment>
<evidence type="ECO:0000256" key="1">
    <source>
        <dbReference type="ARBA" id="ARBA00007847"/>
    </source>
</evidence>
<evidence type="ECO:0000313" key="4">
    <source>
        <dbReference type="Proteomes" id="UP000240509"/>
    </source>
</evidence>
<sequence length="236" mass="26384">MKTLGLLGGMSWESTSEYYRIINKEIQSRLGGLHSASCIIHSFNFAEIALLQQKGEWKALEKILISGAHKLEEAGAEAVILCTNTMHKLAEAVESSINVPFIHIADAAAEAVQKSNLQTVGLTGTFFTMQETFYRDRLKTYGIKTLVPSEQEQELLHKIIFEELCLGIMKETSKEACLDIFLNLENRGAQGIILGCTELPLLLRPEDTRLMLFDTTRLHAEKAAVFSLKDRLINLD</sequence>
<dbReference type="PANTHER" id="PTHR21198:SF7">
    <property type="entry name" value="ASPARTATE-GLUTAMATE RACEMASE FAMILY"/>
    <property type="match status" value="1"/>
</dbReference>
<reference evidence="3 4" key="1">
    <citation type="submission" date="2018-03" db="EMBL/GenBank/DDBJ databases">
        <title>Alkalicoccus saliphilus sp. nov., isolated from a mineral pool.</title>
        <authorList>
            <person name="Zhao B."/>
        </authorList>
    </citation>
    <scope>NUCLEOTIDE SEQUENCE [LARGE SCALE GENOMIC DNA]</scope>
    <source>
        <strain evidence="3 4">6AG</strain>
    </source>
</reference>
<dbReference type="Pfam" id="PF01177">
    <property type="entry name" value="Asp_Glu_race"/>
    <property type="match status" value="1"/>
</dbReference>
<gene>
    <name evidence="3" type="ORF">C6Y45_12170</name>
</gene>
<dbReference type="SUPFAM" id="SSF53681">
    <property type="entry name" value="Aspartate/glutamate racemase"/>
    <property type="match status" value="2"/>
</dbReference>
<dbReference type="InterPro" id="IPR001920">
    <property type="entry name" value="Asp/Glu_race"/>
</dbReference>
<accession>A0A2T4U4F8</accession>
<organism evidence="3 4">
    <name type="scientific">Alkalicoccus saliphilus</name>
    <dbReference type="NCBI Taxonomy" id="200989"/>
    <lineage>
        <taxon>Bacteria</taxon>
        <taxon>Bacillati</taxon>
        <taxon>Bacillota</taxon>
        <taxon>Bacilli</taxon>
        <taxon>Bacillales</taxon>
        <taxon>Bacillaceae</taxon>
        <taxon>Alkalicoccus</taxon>
    </lineage>
</organism>
<dbReference type="InterPro" id="IPR015942">
    <property type="entry name" value="Asp/Glu/hydantoin_racemase"/>
</dbReference>
<dbReference type="InterPro" id="IPR033134">
    <property type="entry name" value="Asp/Glu_racemase_AS_2"/>
</dbReference>
<comment type="caution">
    <text evidence="3">The sequence shown here is derived from an EMBL/GenBank/DDBJ whole genome shotgun (WGS) entry which is preliminary data.</text>
</comment>
<protein>
    <submittedName>
        <fullName evidence="3">Aspartate racemase</fullName>
    </submittedName>
</protein>
<dbReference type="AlphaFoldDB" id="A0A2T4U4F8"/>
<dbReference type="InterPro" id="IPR004380">
    <property type="entry name" value="Asp_race"/>
</dbReference>
<dbReference type="PROSITE" id="PS00924">
    <property type="entry name" value="ASP_GLU_RACEMASE_2"/>
    <property type="match status" value="1"/>
</dbReference>